<name>A0A0E9Q4Y2_ANGAN</name>
<dbReference type="AlphaFoldDB" id="A0A0E9Q4Y2"/>
<organism evidence="1">
    <name type="scientific">Anguilla anguilla</name>
    <name type="common">European freshwater eel</name>
    <name type="synonym">Muraena anguilla</name>
    <dbReference type="NCBI Taxonomy" id="7936"/>
    <lineage>
        <taxon>Eukaryota</taxon>
        <taxon>Metazoa</taxon>
        <taxon>Chordata</taxon>
        <taxon>Craniata</taxon>
        <taxon>Vertebrata</taxon>
        <taxon>Euteleostomi</taxon>
        <taxon>Actinopterygii</taxon>
        <taxon>Neopterygii</taxon>
        <taxon>Teleostei</taxon>
        <taxon>Anguilliformes</taxon>
        <taxon>Anguillidae</taxon>
        <taxon>Anguilla</taxon>
    </lineage>
</organism>
<sequence length="66" mass="7410">MQAMDNQVLNVISYIHDVLIFCEGYWKLTLMDKVHKTLVKAASCVPIFGSNGNSSDLASPWHINLM</sequence>
<accession>A0A0E9Q4Y2</accession>
<dbReference type="EMBL" id="GBXM01096798">
    <property type="protein sequence ID" value="JAH11779.1"/>
    <property type="molecule type" value="Transcribed_RNA"/>
</dbReference>
<reference evidence="1" key="1">
    <citation type="submission" date="2014-11" db="EMBL/GenBank/DDBJ databases">
        <authorList>
            <person name="Amaro Gonzalez C."/>
        </authorList>
    </citation>
    <scope>NUCLEOTIDE SEQUENCE</scope>
</reference>
<protein>
    <submittedName>
        <fullName evidence="1">Uncharacterized protein</fullName>
    </submittedName>
</protein>
<evidence type="ECO:0000313" key="1">
    <source>
        <dbReference type="EMBL" id="JAH11779.1"/>
    </source>
</evidence>
<proteinExistence type="predicted"/>
<reference evidence="1" key="2">
    <citation type="journal article" date="2015" name="Fish Shellfish Immunol.">
        <title>Early steps in the European eel (Anguilla anguilla)-Vibrio vulnificus interaction in the gills: Role of the RtxA13 toxin.</title>
        <authorList>
            <person name="Callol A."/>
            <person name="Pajuelo D."/>
            <person name="Ebbesson L."/>
            <person name="Teles M."/>
            <person name="MacKenzie S."/>
            <person name="Amaro C."/>
        </authorList>
    </citation>
    <scope>NUCLEOTIDE SEQUENCE</scope>
</reference>